<dbReference type="GO" id="GO:0003700">
    <property type="term" value="F:DNA-binding transcription factor activity"/>
    <property type="evidence" value="ECO:0007669"/>
    <property type="project" value="InterPro"/>
</dbReference>
<dbReference type="GO" id="GO:0003677">
    <property type="term" value="F:DNA binding"/>
    <property type="evidence" value="ECO:0007669"/>
    <property type="project" value="UniProtKB-KW"/>
</dbReference>
<evidence type="ECO:0000256" key="7">
    <source>
        <dbReference type="SAM" id="Coils"/>
    </source>
</evidence>
<dbReference type="Proteomes" id="UP000298327">
    <property type="component" value="Unassembled WGS sequence"/>
</dbReference>
<feature type="compositionally biased region" description="Pro residues" evidence="8">
    <location>
        <begin position="106"/>
        <end position="120"/>
    </location>
</feature>
<keyword evidence="6" id="KW-0539">Nucleus</keyword>
<dbReference type="OrthoDB" id="674948at2759"/>
<evidence type="ECO:0000256" key="2">
    <source>
        <dbReference type="ARBA" id="ARBA00007163"/>
    </source>
</evidence>
<dbReference type="InterPro" id="IPR004827">
    <property type="entry name" value="bZIP"/>
</dbReference>
<evidence type="ECO:0000256" key="1">
    <source>
        <dbReference type="ARBA" id="ARBA00004123"/>
    </source>
</evidence>
<feature type="region of interest" description="Disordered" evidence="8">
    <location>
        <begin position="268"/>
        <end position="290"/>
    </location>
</feature>
<dbReference type="PANTHER" id="PTHR47416:SF8">
    <property type="entry name" value="BASIC-LEUCINE ZIPPER TRANSCRIPTION FACTOR E-RELATED"/>
    <property type="match status" value="1"/>
</dbReference>
<comment type="similarity">
    <text evidence="2">Belongs to the bZIP family.</text>
</comment>
<dbReference type="PANTHER" id="PTHR47416">
    <property type="entry name" value="BASIC-LEUCINE ZIPPER TRANSCRIPTION FACTOR F-RELATED"/>
    <property type="match status" value="1"/>
</dbReference>
<feature type="domain" description="BZIP" evidence="9">
    <location>
        <begin position="175"/>
        <end position="218"/>
    </location>
</feature>
<organism evidence="10 11">
    <name type="scientific">Dentipellis fragilis</name>
    <dbReference type="NCBI Taxonomy" id="205917"/>
    <lineage>
        <taxon>Eukaryota</taxon>
        <taxon>Fungi</taxon>
        <taxon>Dikarya</taxon>
        <taxon>Basidiomycota</taxon>
        <taxon>Agaricomycotina</taxon>
        <taxon>Agaricomycetes</taxon>
        <taxon>Russulales</taxon>
        <taxon>Hericiaceae</taxon>
        <taxon>Dentipellis</taxon>
    </lineage>
</organism>
<keyword evidence="11" id="KW-1185">Reference proteome</keyword>
<evidence type="ECO:0000259" key="9">
    <source>
        <dbReference type="PROSITE" id="PS50217"/>
    </source>
</evidence>
<feature type="region of interest" description="Disordered" evidence="8">
    <location>
        <begin position="101"/>
        <end position="170"/>
    </location>
</feature>
<evidence type="ECO:0000256" key="3">
    <source>
        <dbReference type="ARBA" id="ARBA00023015"/>
    </source>
</evidence>
<protein>
    <recommendedName>
        <fullName evidence="9">BZIP domain-containing protein</fullName>
    </recommendedName>
</protein>
<sequence length="556" mass="60144">MMSSPTRHPLALSMSQIIASDAPLSSPISDSGSNWDPQPLYSPNGIDTFALNYPHYAHPPSPPYSDGSNGTDSPINPMLKMRMSPDYSLDQDQQLCIPTHQVFDLPPTPPSPMPPTPPSPAQSSDGQCIPRLSIDGSGQAMKRPSTPMSGICKKPRASGERISTKDFVPPDVTGLSKREARLVKNRAAAFLSRQRKREEFENMEVRVAELEQENARLQAIAHGGASHVEDNSHELLSEIDQLRARLAVAEQRERELNSALSRRAPAVKVEAAEPRLPPTSPTRATFAQTSHKAERTSASLSLLVLLCALPSIFSMTAQSHPTLPVSGSFPLSGLPMNPLASSKFDFSAYLPNEYDWRMPSNSMDLDIDNGRHASSSRKLQFVDADADALGLGGLDITFDAEPAQNGKIRVRIHPSSSSASSSSSSASSSSAPSQFSNFDDLMSSWNPSSAPVPSLDAFGAQFAGTMPPSSHMLPPQTDPDPFLGVGMSSADFGFGVDPSMLMGHIPTVDPSSSAKTPRAHRAQEYAHRRRRRRRMGGRAVLIARRVLPKVPLSRLF</sequence>
<dbReference type="CDD" id="cd14812">
    <property type="entry name" value="bZIP_u3"/>
    <property type="match status" value="1"/>
</dbReference>
<keyword evidence="4" id="KW-0238">DNA-binding</keyword>
<evidence type="ECO:0000313" key="11">
    <source>
        <dbReference type="Proteomes" id="UP000298327"/>
    </source>
</evidence>
<dbReference type="Pfam" id="PF00170">
    <property type="entry name" value="bZIP_1"/>
    <property type="match status" value="1"/>
</dbReference>
<evidence type="ECO:0000256" key="6">
    <source>
        <dbReference type="ARBA" id="ARBA00023242"/>
    </source>
</evidence>
<dbReference type="PROSITE" id="PS50217">
    <property type="entry name" value="BZIP"/>
    <property type="match status" value="1"/>
</dbReference>
<keyword evidence="3" id="KW-0805">Transcription regulation</keyword>
<feature type="compositionally biased region" description="Polar residues" evidence="8">
    <location>
        <begin position="281"/>
        <end position="290"/>
    </location>
</feature>
<keyword evidence="7" id="KW-0175">Coiled coil</keyword>
<dbReference type="InterPro" id="IPR046347">
    <property type="entry name" value="bZIP_sf"/>
</dbReference>
<comment type="caution">
    <text evidence="10">The sequence shown here is derived from an EMBL/GenBank/DDBJ whole genome shotgun (WGS) entry which is preliminary data.</text>
</comment>
<dbReference type="Gene3D" id="1.20.5.170">
    <property type="match status" value="1"/>
</dbReference>
<evidence type="ECO:0000256" key="5">
    <source>
        <dbReference type="ARBA" id="ARBA00023163"/>
    </source>
</evidence>
<accession>A0A4Y9ZC73</accession>
<dbReference type="SMART" id="SM00338">
    <property type="entry name" value="BRLZ"/>
    <property type="match status" value="1"/>
</dbReference>
<comment type="subcellular location">
    <subcellularLocation>
        <location evidence="1">Nucleus</location>
    </subcellularLocation>
</comment>
<dbReference type="SUPFAM" id="SSF57959">
    <property type="entry name" value="Leucine zipper domain"/>
    <property type="match status" value="1"/>
</dbReference>
<proteinExistence type="inferred from homology"/>
<dbReference type="GO" id="GO:0005634">
    <property type="term" value="C:nucleus"/>
    <property type="evidence" value="ECO:0007669"/>
    <property type="project" value="UniProtKB-SubCell"/>
</dbReference>
<evidence type="ECO:0000313" key="10">
    <source>
        <dbReference type="EMBL" id="TFY72172.1"/>
    </source>
</evidence>
<feature type="region of interest" description="Disordered" evidence="8">
    <location>
        <begin position="413"/>
        <end position="433"/>
    </location>
</feature>
<name>A0A4Y9ZC73_9AGAM</name>
<keyword evidence="5" id="KW-0804">Transcription</keyword>
<dbReference type="EMBL" id="SEOQ01000023">
    <property type="protein sequence ID" value="TFY72172.1"/>
    <property type="molecule type" value="Genomic_DNA"/>
</dbReference>
<dbReference type="AlphaFoldDB" id="A0A4Y9ZC73"/>
<dbReference type="STRING" id="205917.A0A4Y9ZC73"/>
<evidence type="ECO:0000256" key="4">
    <source>
        <dbReference type="ARBA" id="ARBA00023125"/>
    </source>
</evidence>
<feature type="region of interest" description="Disordered" evidence="8">
    <location>
        <begin position="509"/>
        <end position="533"/>
    </location>
</feature>
<feature type="coiled-coil region" evidence="7">
    <location>
        <begin position="193"/>
        <end position="259"/>
    </location>
</feature>
<gene>
    <name evidence="10" type="ORF">EVG20_g858</name>
</gene>
<evidence type="ECO:0000256" key="8">
    <source>
        <dbReference type="SAM" id="MobiDB-lite"/>
    </source>
</evidence>
<reference evidence="10 11" key="1">
    <citation type="submission" date="2019-02" db="EMBL/GenBank/DDBJ databases">
        <title>Genome sequencing of the rare red list fungi Dentipellis fragilis.</title>
        <authorList>
            <person name="Buettner E."/>
            <person name="Kellner H."/>
        </authorList>
    </citation>
    <scope>NUCLEOTIDE SEQUENCE [LARGE SCALE GENOMIC DNA]</scope>
    <source>
        <strain evidence="10 11">DSM 105465</strain>
    </source>
</reference>
<feature type="compositionally biased region" description="Low complexity" evidence="8">
    <location>
        <begin position="414"/>
        <end position="433"/>
    </location>
</feature>